<evidence type="ECO:0008006" key="3">
    <source>
        <dbReference type="Google" id="ProtNLM"/>
    </source>
</evidence>
<dbReference type="RefSeq" id="WP_014790321.1">
    <property type="nucleotide sequence ID" value="NC_018016.1"/>
</dbReference>
<gene>
    <name evidence="1" type="ordered locus">Ornrh_0493</name>
</gene>
<dbReference type="InterPro" id="IPR030890">
    <property type="entry name" value="LP_HExxH_w_TonB"/>
</dbReference>
<sequence length="307" mass="35822">MIQIKNIKYSIFALSGLLFLASCEGSEDLSPKSVINVSQTPNSEFQTYLNQNFEKPYNIAVNYQWQNNSSFDRMQLFPPNEAKAYEVAKALNVIWIDLYMQVAGKELLKEMFPAEIKLFGNANIDSFGVEKWQLSNDSPFPFTIFKVDDFNKNNEESMIRLSRNVQNNMAKLMAYHKKFDLEEFSNLNFRKYKLDDFGEKKEASELSSVPFYVGFYSFSAARYDVYEDFAETMSVLLSYPKHEVDQMIEYAATPADDYYKEVERASQAKKTLEAKRDFVTKYLKEEFDIDINVLNLQNLIRLKKYAQ</sequence>
<dbReference type="Proteomes" id="UP000006051">
    <property type="component" value="Chromosome"/>
</dbReference>
<reference evidence="1 2" key="1">
    <citation type="submission" date="2012-06" db="EMBL/GenBank/DDBJ databases">
        <title>The complete genome of Ornithobacterium rhinotracheale DSM 15997.</title>
        <authorList>
            <consortium name="US DOE Joint Genome Institute (JGI-PGF)"/>
            <person name="Lucas S."/>
            <person name="Copeland A."/>
            <person name="Lapidus A."/>
            <person name="Goodwin L."/>
            <person name="Pitluck S."/>
            <person name="Peters L."/>
            <person name="Mikhailova N."/>
            <person name="Teshima H."/>
            <person name="Kyrpides N."/>
            <person name="Mavromatis K."/>
            <person name="Pagani I."/>
            <person name="Ivanova N."/>
            <person name="Ovchinnikova G."/>
            <person name="Zeytun A."/>
            <person name="Detter J.C."/>
            <person name="Han C."/>
            <person name="Land M."/>
            <person name="Hauser L."/>
            <person name="Markowitz V."/>
            <person name="Cheng J.-F."/>
            <person name="Hugenholtz P."/>
            <person name="Woyke T."/>
            <person name="Wu D."/>
            <person name="Lang E."/>
            <person name="Kopitz M."/>
            <person name="Brambilla E."/>
            <person name="Klenk H.-P."/>
            <person name="Eisen J.A."/>
        </authorList>
    </citation>
    <scope>NUCLEOTIDE SEQUENCE [LARGE SCALE GENOMIC DNA]</scope>
    <source>
        <strain evidence="2">ATCC 51463 / DSM 15997 / CCUG 23171 / LMG 9086</strain>
    </source>
</reference>
<dbReference type="Pfam" id="PF15890">
    <property type="entry name" value="Peptidase_Mx1"/>
    <property type="match status" value="1"/>
</dbReference>
<dbReference type="STRING" id="867902.Ornrh_0493"/>
<dbReference type="KEGG" id="orh:Ornrh_0493"/>
<dbReference type="PROSITE" id="PS51257">
    <property type="entry name" value="PROKAR_LIPOPROTEIN"/>
    <property type="match status" value="1"/>
</dbReference>
<dbReference type="HOGENOM" id="CLU_048099_1_0_10"/>
<keyword evidence="2" id="KW-1185">Reference proteome</keyword>
<dbReference type="eggNOG" id="ENOG502ZA2M">
    <property type="taxonomic scope" value="Bacteria"/>
</dbReference>
<proteinExistence type="predicted"/>
<dbReference type="GeneID" id="97257234"/>
<evidence type="ECO:0000313" key="1">
    <source>
        <dbReference type="EMBL" id="AFL96700.1"/>
    </source>
</evidence>
<accession>I3ZYB6</accession>
<dbReference type="AlphaFoldDB" id="I3ZYB6"/>
<protein>
    <recommendedName>
        <fullName evidence="3">Lipoprotein</fullName>
    </recommendedName>
</protein>
<dbReference type="NCBIfam" id="TIGR04549">
    <property type="entry name" value="LP_HExxH_w_tonB"/>
    <property type="match status" value="1"/>
</dbReference>
<evidence type="ECO:0000313" key="2">
    <source>
        <dbReference type="Proteomes" id="UP000006051"/>
    </source>
</evidence>
<dbReference type="EMBL" id="CP003283">
    <property type="protein sequence ID" value="AFL96700.1"/>
    <property type="molecule type" value="Genomic_DNA"/>
</dbReference>
<organism evidence="1 2">
    <name type="scientific">Ornithobacterium rhinotracheale (strain ATCC 51463 / DSM 15997 / CCUG 23171 / CIP 104009 / LMG 9086)</name>
    <dbReference type="NCBI Taxonomy" id="867902"/>
    <lineage>
        <taxon>Bacteria</taxon>
        <taxon>Pseudomonadati</taxon>
        <taxon>Bacteroidota</taxon>
        <taxon>Flavobacteriia</taxon>
        <taxon>Flavobacteriales</taxon>
        <taxon>Weeksellaceae</taxon>
        <taxon>Ornithobacterium</taxon>
    </lineage>
</organism>
<dbReference type="Gene3D" id="3.40.390.70">
    <property type="match status" value="1"/>
</dbReference>
<name>I3ZYB6_ORNRL</name>
<dbReference type="GeneID" id="71569569"/>